<gene>
    <name evidence="2" type="ORF">ES1_05880</name>
</gene>
<proteinExistence type="predicted"/>
<evidence type="ECO:0000313" key="2">
    <source>
        <dbReference type="EMBL" id="CBL33707.1"/>
    </source>
</evidence>
<evidence type="ECO:0000256" key="1">
    <source>
        <dbReference type="SAM" id="MobiDB-lite"/>
    </source>
</evidence>
<feature type="region of interest" description="Disordered" evidence="1">
    <location>
        <begin position="69"/>
        <end position="95"/>
    </location>
</feature>
<evidence type="ECO:0000313" key="3">
    <source>
        <dbReference type="Proteomes" id="UP000007050"/>
    </source>
</evidence>
<dbReference type="HOGENOM" id="CLU_2368652_0_0_9"/>
<sequence>MVQMGSNPHHSWLGLTEQQNLTLFRVEARVIVQGNGIVVLLQWLWEWRGSVRRKAIPPVVARIFSGDSTSPLTREARDSADVKETTKIPRRSCGG</sequence>
<organism evidence="2 3">
    <name type="scientific">[Eubacterium] siraeum V10Sc8a</name>
    <dbReference type="NCBI Taxonomy" id="717961"/>
    <lineage>
        <taxon>Bacteria</taxon>
        <taxon>Bacillati</taxon>
        <taxon>Bacillota</taxon>
        <taxon>Clostridia</taxon>
        <taxon>Eubacteriales</taxon>
        <taxon>Oscillospiraceae</taxon>
        <taxon>Oscillospiraceae incertae sedis</taxon>
    </lineage>
</organism>
<name>D4MIX4_9FIRM</name>
<reference evidence="2 3" key="1">
    <citation type="submission" date="2010-03" db="EMBL/GenBank/DDBJ databases">
        <title>The genome sequence of Eubacterium siraeum V10Sc8a.</title>
        <authorList>
            <consortium name="metaHIT consortium -- http://www.metahit.eu/"/>
            <person name="Pajon A."/>
            <person name="Turner K."/>
            <person name="Parkhill J."/>
            <person name="Duncan S."/>
            <person name="Flint H."/>
        </authorList>
    </citation>
    <scope>NUCLEOTIDE SEQUENCE [LARGE SCALE GENOMIC DNA]</scope>
    <source>
        <strain evidence="2 3">V10Sc8a</strain>
    </source>
</reference>
<feature type="compositionally biased region" description="Basic and acidic residues" evidence="1">
    <location>
        <begin position="74"/>
        <end position="87"/>
    </location>
</feature>
<dbReference type="EMBL" id="FP929059">
    <property type="protein sequence ID" value="CBL33707.1"/>
    <property type="molecule type" value="Genomic_DNA"/>
</dbReference>
<dbReference type="BioCyc" id="ESIR717961:G136L-473-MONOMER"/>
<accession>D4MIX4</accession>
<dbReference type="AlphaFoldDB" id="D4MIX4"/>
<dbReference type="Proteomes" id="UP000007050">
    <property type="component" value="Chromosome"/>
</dbReference>
<reference evidence="2 3" key="2">
    <citation type="submission" date="2010-03" db="EMBL/GenBank/DDBJ databases">
        <authorList>
            <person name="Pajon A."/>
        </authorList>
    </citation>
    <scope>NUCLEOTIDE SEQUENCE [LARGE SCALE GENOMIC DNA]</scope>
    <source>
        <strain evidence="2 3">V10Sc8a</strain>
    </source>
</reference>
<dbReference type="KEGG" id="esr:ES1_05880"/>
<protein>
    <submittedName>
        <fullName evidence="2">Uncharacterized protein</fullName>
    </submittedName>
</protein>